<keyword evidence="1" id="KW-0472">Membrane</keyword>
<reference evidence="3" key="1">
    <citation type="submission" date="2017-10" db="EMBL/GenBank/DDBJ databases">
        <title>Phenotypic and genomic properties of facultatively anaerobic sulfur-reducing natronoarchaea from hypersaline soda lakes.</title>
        <authorList>
            <person name="Sorokin D.Y."/>
            <person name="Kublanov I.V."/>
            <person name="Roman P."/>
            <person name="Sinninghe Damste J.S."/>
            <person name="Golyshin P.N."/>
            <person name="Rojo D."/>
            <person name="Ciordia S."/>
            <person name="Mena Md.C."/>
            <person name="Ferrer M."/>
            <person name="Messina E."/>
            <person name="Smedile F."/>
            <person name="La Spada G."/>
            <person name="La Cono V."/>
            <person name="Yakimov M.M."/>
        </authorList>
    </citation>
    <scope>NUCLEOTIDE SEQUENCE [LARGE SCALE GENOMIC DNA]</scope>
    <source>
        <strain evidence="3">AArc1</strain>
    </source>
</reference>
<dbReference type="Proteomes" id="UP000258707">
    <property type="component" value="Chromosome"/>
</dbReference>
<protein>
    <submittedName>
        <fullName evidence="2">Uncharacterized protein</fullName>
    </submittedName>
</protein>
<dbReference type="RefSeq" id="WP_117365118.1">
    <property type="nucleotide sequence ID" value="NZ_CP024047.1"/>
</dbReference>
<evidence type="ECO:0000256" key="1">
    <source>
        <dbReference type="SAM" id="Phobius"/>
    </source>
</evidence>
<feature type="transmembrane region" description="Helical" evidence="1">
    <location>
        <begin position="12"/>
        <end position="30"/>
    </location>
</feature>
<feature type="transmembrane region" description="Helical" evidence="1">
    <location>
        <begin position="63"/>
        <end position="84"/>
    </location>
</feature>
<keyword evidence="1" id="KW-1133">Transmembrane helix</keyword>
<feature type="transmembrane region" description="Helical" evidence="1">
    <location>
        <begin position="90"/>
        <end position="111"/>
    </location>
</feature>
<accession>A0A346PHX9</accession>
<dbReference type="KEGG" id="nan:AArc1_2812"/>
<evidence type="ECO:0000313" key="3">
    <source>
        <dbReference type="Proteomes" id="UP000258707"/>
    </source>
</evidence>
<evidence type="ECO:0000313" key="2">
    <source>
        <dbReference type="EMBL" id="AXR79124.1"/>
    </source>
</evidence>
<gene>
    <name evidence="2" type="ORF">AArc1_2812</name>
</gene>
<sequence>MNGHEVPQRVHRLLFVGIVVYFGLFALGMLTESPLAIFAAEVVFGMIAVGLGAMLYQQSGGDVSVELGAAVCLVVGGLVQFGFLATGSAALSQLSSLAVFAGIGLYIYAVYVA</sequence>
<dbReference type="AlphaFoldDB" id="A0A346PHX9"/>
<dbReference type="EMBL" id="CP024047">
    <property type="protein sequence ID" value="AXR79124.1"/>
    <property type="molecule type" value="Genomic_DNA"/>
</dbReference>
<name>A0A346PHX9_9EURY</name>
<proteinExistence type="predicted"/>
<dbReference type="GeneID" id="37639586"/>
<feature type="transmembrane region" description="Helical" evidence="1">
    <location>
        <begin position="36"/>
        <end position="56"/>
    </location>
</feature>
<organism evidence="2 3">
    <name type="scientific">Natrarchaeobaculum sulfurireducens</name>
    <dbReference type="NCBI Taxonomy" id="2044521"/>
    <lineage>
        <taxon>Archaea</taxon>
        <taxon>Methanobacteriati</taxon>
        <taxon>Methanobacteriota</taxon>
        <taxon>Stenosarchaea group</taxon>
        <taxon>Halobacteria</taxon>
        <taxon>Halobacteriales</taxon>
        <taxon>Natrialbaceae</taxon>
        <taxon>Natrarchaeobaculum</taxon>
    </lineage>
</organism>
<keyword evidence="1" id="KW-0812">Transmembrane</keyword>